<evidence type="ECO:0000313" key="11">
    <source>
        <dbReference type="Proteomes" id="UP000430232"/>
    </source>
</evidence>
<dbReference type="Pfam" id="PF09594">
    <property type="entry name" value="GT87"/>
    <property type="match status" value="1"/>
</dbReference>
<evidence type="ECO:0000313" key="10">
    <source>
        <dbReference type="EMBL" id="VWB25429.1"/>
    </source>
</evidence>
<reference evidence="10 12" key="2">
    <citation type="submission" date="2019-09" db="EMBL/GenBank/DDBJ databases">
        <authorList>
            <person name="Depoorter E."/>
        </authorList>
    </citation>
    <scope>NUCLEOTIDE SEQUENCE [LARGE SCALE GENOMIC DNA]</scope>
    <source>
        <strain evidence="10">LMG 24064</strain>
    </source>
</reference>
<dbReference type="AlphaFoldDB" id="A0A6H9SEC8"/>
<dbReference type="RefSeq" id="WP_151068412.1">
    <property type="nucleotide sequence ID" value="NZ_CABVPL010000005.1"/>
</dbReference>
<evidence type="ECO:0000313" key="12">
    <source>
        <dbReference type="Proteomes" id="UP000494222"/>
    </source>
</evidence>
<evidence type="ECO:0000256" key="4">
    <source>
        <dbReference type="ARBA" id="ARBA00022692"/>
    </source>
</evidence>
<evidence type="ECO:0000256" key="3">
    <source>
        <dbReference type="ARBA" id="ARBA00022679"/>
    </source>
</evidence>
<protein>
    <submittedName>
        <fullName evidence="9">DUF2029 domain-containing protein</fullName>
    </submittedName>
    <submittedName>
        <fullName evidence="10">PF09594 family protein</fullName>
    </submittedName>
</protein>
<name>A0A6H9SEC8_9BURK</name>
<evidence type="ECO:0000256" key="7">
    <source>
        <dbReference type="ARBA" id="ARBA00024033"/>
    </source>
</evidence>
<dbReference type="GO" id="GO:0016758">
    <property type="term" value="F:hexosyltransferase activity"/>
    <property type="evidence" value="ECO:0007669"/>
    <property type="project" value="InterPro"/>
</dbReference>
<feature type="transmembrane region" description="Helical" evidence="8">
    <location>
        <begin position="25"/>
        <end position="44"/>
    </location>
</feature>
<feature type="transmembrane region" description="Helical" evidence="8">
    <location>
        <begin position="291"/>
        <end position="309"/>
    </location>
</feature>
<sequence length="424" mass="46300">MPIATDPAVDRSSAPRQRRLTRERVVLYSAALLAYQLILIGTWAVSHWVLHIRGVPPLGLDFRVYWSASYVSLHSGAIHAFDPRQLFAVQAALLPDIPLERMYAPWVYPPTFQLLIYPLALLPYLASYLLFVCIGIAGTVAACAPAVRKGALPWIPVVAFPGIWVAAVCGQNSLLTLALAAGALGLLERRPVLAGVCAGMLVIKPQLAVLVPLMLVCGRHFRAFGAMAVTGVLFCAVSELVFGLPLWLRFFDALSWFNTSIVQHGAGGIWSAMPTTFAIARRLGASLPAAYAFHGAVAVPAVVATAILWRRRVRIEVRSAALIVTTLLAQPYLVYYDLAWLILPIVYLGVDAKTHRPWSRVECVVIVLVWLLPMLSFLAVFRPSLGQWGTILLPILLIVVLRRASRSRSLDSASRDPIGQPLPS</sequence>
<dbReference type="OrthoDB" id="9060950at2"/>
<dbReference type="InterPro" id="IPR018584">
    <property type="entry name" value="GT87"/>
</dbReference>
<dbReference type="Proteomes" id="UP000430232">
    <property type="component" value="Unassembled WGS sequence"/>
</dbReference>
<evidence type="ECO:0000313" key="9">
    <source>
        <dbReference type="EMBL" id="KAB0631569.1"/>
    </source>
</evidence>
<keyword evidence="6 8" id="KW-0472">Membrane</keyword>
<feature type="transmembrane region" description="Helical" evidence="8">
    <location>
        <begin position="260"/>
        <end position="279"/>
    </location>
</feature>
<dbReference type="EMBL" id="VZOJ01000158">
    <property type="protein sequence ID" value="KAB0631569.1"/>
    <property type="molecule type" value="Genomic_DNA"/>
</dbReference>
<feature type="transmembrane region" description="Helical" evidence="8">
    <location>
        <begin position="361"/>
        <end position="381"/>
    </location>
</feature>
<evidence type="ECO:0000256" key="8">
    <source>
        <dbReference type="SAM" id="Phobius"/>
    </source>
</evidence>
<feature type="transmembrane region" description="Helical" evidence="8">
    <location>
        <begin position="193"/>
        <end position="216"/>
    </location>
</feature>
<keyword evidence="11" id="KW-1185">Reference proteome</keyword>
<dbReference type="EMBL" id="CABVPL010000005">
    <property type="protein sequence ID" value="VWB25429.1"/>
    <property type="molecule type" value="Genomic_DNA"/>
</dbReference>
<evidence type="ECO:0000256" key="2">
    <source>
        <dbReference type="ARBA" id="ARBA00022475"/>
    </source>
</evidence>
<evidence type="ECO:0000256" key="1">
    <source>
        <dbReference type="ARBA" id="ARBA00004651"/>
    </source>
</evidence>
<proteinExistence type="inferred from homology"/>
<accession>A0A6H9SEC8</accession>
<comment type="subcellular location">
    <subcellularLocation>
        <location evidence="1">Cell membrane</location>
        <topology evidence="1">Multi-pass membrane protein</topology>
    </subcellularLocation>
</comment>
<organism evidence="9 11">
    <name type="scientific">Burkholderia latens</name>
    <dbReference type="NCBI Taxonomy" id="488446"/>
    <lineage>
        <taxon>Bacteria</taxon>
        <taxon>Pseudomonadati</taxon>
        <taxon>Pseudomonadota</taxon>
        <taxon>Betaproteobacteria</taxon>
        <taxon>Burkholderiales</taxon>
        <taxon>Burkholderiaceae</taxon>
        <taxon>Burkholderia</taxon>
        <taxon>Burkholderia cepacia complex</taxon>
    </lineage>
</organism>
<evidence type="ECO:0000256" key="6">
    <source>
        <dbReference type="ARBA" id="ARBA00023136"/>
    </source>
</evidence>
<dbReference type="GO" id="GO:0005886">
    <property type="term" value="C:plasma membrane"/>
    <property type="evidence" value="ECO:0007669"/>
    <property type="project" value="UniProtKB-SubCell"/>
</dbReference>
<keyword evidence="3" id="KW-0808">Transferase</keyword>
<feature type="transmembrane region" description="Helical" evidence="8">
    <location>
        <begin position="154"/>
        <end position="187"/>
    </location>
</feature>
<gene>
    <name evidence="10" type="ORF">BLA24064_01037</name>
    <name evidence="9" type="ORF">F7R21_31365</name>
</gene>
<feature type="transmembrane region" description="Helical" evidence="8">
    <location>
        <begin position="329"/>
        <end position="349"/>
    </location>
</feature>
<dbReference type="GeneID" id="99788302"/>
<dbReference type="Proteomes" id="UP000494222">
    <property type="component" value="Unassembled WGS sequence"/>
</dbReference>
<feature type="transmembrane region" description="Helical" evidence="8">
    <location>
        <begin position="223"/>
        <end position="248"/>
    </location>
</feature>
<keyword evidence="5 8" id="KW-1133">Transmembrane helix</keyword>
<keyword evidence="2" id="KW-1003">Cell membrane</keyword>
<comment type="similarity">
    <text evidence="7">Belongs to the glycosyltransferase 87 family.</text>
</comment>
<reference evidence="9 11" key="1">
    <citation type="submission" date="2019-09" db="EMBL/GenBank/DDBJ databases">
        <title>Draft genome sequences of 48 bacterial type strains from the CCUG.</title>
        <authorList>
            <person name="Tunovic T."/>
            <person name="Pineiro-Iglesias B."/>
            <person name="Unosson C."/>
            <person name="Inganas E."/>
            <person name="Ohlen M."/>
            <person name="Cardew S."/>
            <person name="Jensie-Markopoulos S."/>
            <person name="Salva-Serra F."/>
            <person name="Jaen-Luchoro D."/>
            <person name="Karlsson R."/>
            <person name="Svensson-Stadler L."/>
            <person name="Chun J."/>
            <person name="Moore E."/>
        </authorList>
    </citation>
    <scope>NUCLEOTIDE SEQUENCE [LARGE SCALE GENOMIC DNA]</scope>
    <source>
        <strain evidence="9 11">CCUG 54555</strain>
    </source>
</reference>
<keyword evidence="4 8" id="KW-0812">Transmembrane</keyword>
<feature type="transmembrane region" description="Helical" evidence="8">
    <location>
        <begin position="387"/>
        <end position="405"/>
    </location>
</feature>
<evidence type="ECO:0000256" key="5">
    <source>
        <dbReference type="ARBA" id="ARBA00022989"/>
    </source>
</evidence>